<protein>
    <submittedName>
        <fullName evidence="5">Uncharacterized protein LOC116302097</fullName>
    </submittedName>
</protein>
<evidence type="ECO:0000313" key="5">
    <source>
        <dbReference type="RefSeq" id="XP_031567156.1"/>
    </source>
</evidence>
<dbReference type="InParanoid" id="A0A6P8IJS0"/>
<dbReference type="AlphaFoldDB" id="A0A6P8IJS0"/>
<name>A0A6P8IJS0_ACTTE</name>
<dbReference type="RefSeq" id="XP_031567156.1">
    <property type="nucleotide sequence ID" value="XM_031711296.1"/>
</dbReference>
<sequence>MEKIDDLNQNTSDSLSFGEFNSSDKNVFNKSLKSKSPDVVTLGSLYSKDVPNGYFMPERPSSFNPRAKFRNDERYTIHDYPPWPLFFAERLKPIQISFVVGNELPILMRYFPAEELKTHWKKWIPFFPLADARDLVTEDTGDSKLITYFPIQSLPKEKHANDPDMHHKVLCKLTIPEMGAVTPNHMTVYDYHVPCMIKVTHGVSGRGTFMVKTKQEAETLINKLRDEVKCPEPSISEVIEDITGNYCVQFYLFKTGEIHWLGCSRQTVTDEFEWDGGYIDWNKQDELKRMYFNTVMPVKEYLHKKGYFGVVGIDVLSNKEDNYVVDVNARINGSTSLLLIAPHMAAKGFTSSALLIIPDVKGNESELIEKLDQINSESNGIVIDLASVENPDGKSCEAHICMFAKSEQGVKNLYSKIINQ</sequence>
<dbReference type="SUPFAM" id="SSF56059">
    <property type="entry name" value="Glutathione synthetase ATP-binding domain-like"/>
    <property type="match status" value="1"/>
</dbReference>
<accession>A0A6P8IJS0</accession>
<feature type="compositionally biased region" description="Polar residues" evidence="2">
    <location>
        <begin position="7"/>
        <end position="23"/>
    </location>
</feature>
<dbReference type="InterPro" id="IPR003806">
    <property type="entry name" value="ATP-grasp_PylC-type"/>
</dbReference>
<proteinExistence type="predicted"/>
<dbReference type="PROSITE" id="PS50975">
    <property type="entry name" value="ATP_GRASP"/>
    <property type="match status" value="1"/>
</dbReference>
<organism evidence="4 5">
    <name type="scientific">Actinia tenebrosa</name>
    <name type="common">Australian red waratah sea anemone</name>
    <dbReference type="NCBI Taxonomy" id="6105"/>
    <lineage>
        <taxon>Eukaryota</taxon>
        <taxon>Metazoa</taxon>
        <taxon>Cnidaria</taxon>
        <taxon>Anthozoa</taxon>
        <taxon>Hexacorallia</taxon>
        <taxon>Actiniaria</taxon>
        <taxon>Actiniidae</taxon>
        <taxon>Actinia</taxon>
    </lineage>
</organism>
<evidence type="ECO:0000259" key="3">
    <source>
        <dbReference type="PROSITE" id="PS50975"/>
    </source>
</evidence>
<keyword evidence="4" id="KW-1185">Reference proteome</keyword>
<dbReference type="GO" id="GO:0046872">
    <property type="term" value="F:metal ion binding"/>
    <property type="evidence" value="ECO:0007669"/>
    <property type="project" value="InterPro"/>
</dbReference>
<feature type="domain" description="ATP-grasp" evidence="3">
    <location>
        <begin position="167"/>
        <end position="360"/>
    </location>
</feature>
<keyword evidence="1" id="KW-0547">Nucleotide-binding</keyword>
<dbReference type="Proteomes" id="UP000515163">
    <property type="component" value="Unplaced"/>
</dbReference>
<dbReference type="InterPro" id="IPR053269">
    <property type="entry name" value="Asp-Met_ligase"/>
</dbReference>
<evidence type="ECO:0000313" key="4">
    <source>
        <dbReference type="Proteomes" id="UP000515163"/>
    </source>
</evidence>
<evidence type="ECO:0000256" key="2">
    <source>
        <dbReference type="SAM" id="MobiDB-lite"/>
    </source>
</evidence>
<reference evidence="5" key="1">
    <citation type="submission" date="2025-08" db="UniProtKB">
        <authorList>
            <consortium name="RefSeq"/>
        </authorList>
    </citation>
    <scope>IDENTIFICATION</scope>
    <source>
        <tissue evidence="5">Tentacle</tissue>
    </source>
</reference>
<dbReference type="OrthoDB" id="5946236at2759"/>
<evidence type="ECO:0000256" key="1">
    <source>
        <dbReference type="PROSITE-ProRule" id="PRU00409"/>
    </source>
</evidence>
<dbReference type="InterPro" id="IPR011761">
    <property type="entry name" value="ATP-grasp"/>
</dbReference>
<dbReference type="Gene3D" id="3.30.470.20">
    <property type="entry name" value="ATP-grasp fold, B domain"/>
    <property type="match status" value="1"/>
</dbReference>
<dbReference type="PANTHER" id="PTHR37018">
    <property type="entry name" value="CULTURE SPECIFIC PROTEIN, PUTATIVE (AFU_ORTHOLOGUE AFUA_2G00130)-RELATED"/>
    <property type="match status" value="1"/>
</dbReference>
<dbReference type="GO" id="GO:0005524">
    <property type="term" value="F:ATP binding"/>
    <property type="evidence" value="ECO:0007669"/>
    <property type="project" value="UniProtKB-UniRule"/>
</dbReference>
<feature type="region of interest" description="Disordered" evidence="2">
    <location>
        <begin position="1"/>
        <end position="23"/>
    </location>
</feature>
<dbReference type="KEGG" id="aten:116302097"/>
<dbReference type="Pfam" id="PF02655">
    <property type="entry name" value="ATP-grasp_3"/>
    <property type="match status" value="1"/>
</dbReference>
<gene>
    <name evidence="5" type="primary">LOC116302097</name>
</gene>
<feature type="unsure residue" description="I or L" evidence="5">
    <location>
        <position position="354"/>
    </location>
</feature>
<dbReference type="PANTHER" id="PTHR37018:SF1">
    <property type="entry name" value="CULTURE SPECIFIC PROTEIN, PUTATIVE (AFU_ORTHOLOGUE AFUA_2G00130)-RELATED"/>
    <property type="match status" value="1"/>
</dbReference>
<keyword evidence="1" id="KW-0067">ATP-binding</keyword>